<gene>
    <name evidence="2" type="ORF">GCM10010422_17890</name>
</gene>
<dbReference type="EMBL" id="BAAATL010000007">
    <property type="protein sequence ID" value="GAA2474972.1"/>
    <property type="molecule type" value="Genomic_DNA"/>
</dbReference>
<protein>
    <recommendedName>
        <fullName evidence="4">Tyr recombinase domain-containing protein</fullName>
    </recommendedName>
</protein>
<comment type="caution">
    <text evidence="2">The sequence shown here is derived from an EMBL/GenBank/DDBJ whole genome shotgun (WGS) entry which is preliminary data.</text>
</comment>
<accession>A0ABP5Y4K9</accession>
<organism evidence="2 3">
    <name type="scientific">Streptomyces graminearus</name>
    <dbReference type="NCBI Taxonomy" id="284030"/>
    <lineage>
        <taxon>Bacteria</taxon>
        <taxon>Bacillati</taxon>
        <taxon>Actinomycetota</taxon>
        <taxon>Actinomycetes</taxon>
        <taxon>Kitasatosporales</taxon>
        <taxon>Streptomycetaceae</taxon>
        <taxon>Streptomyces</taxon>
    </lineage>
</organism>
<keyword evidence="3" id="KW-1185">Reference proteome</keyword>
<name>A0ABP5Y4K9_9ACTN</name>
<reference evidence="3" key="1">
    <citation type="journal article" date="2019" name="Int. J. Syst. Evol. Microbiol.">
        <title>The Global Catalogue of Microorganisms (GCM) 10K type strain sequencing project: providing services to taxonomists for standard genome sequencing and annotation.</title>
        <authorList>
            <consortium name="The Broad Institute Genomics Platform"/>
            <consortium name="The Broad Institute Genome Sequencing Center for Infectious Disease"/>
            <person name="Wu L."/>
            <person name="Ma J."/>
        </authorList>
    </citation>
    <scope>NUCLEOTIDE SEQUENCE [LARGE SCALE GENOMIC DNA]</scope>
    <source>
        <strain evidence="3">JCM 6923</strain>
    </source>
</reference>
<evidence type="ECO:0008006" key="4">
    <source>
        <dbReference type="Google" id="ProtNLM"/>
    </source>
</evidence>
<sequence length="103" mass="11520">MPPGPMTSLFRLDEFRRICRRADLPPINLRDLRHCATTLIHAGGGDLHAIKETLRHSTIKLASDTYTSLLKEVDLEIVERAAALVPRARRATSEEAPRPTVQP</sequence>
<evidence type="ECO:0000313" key="3">
    <source>
        <dbReference type="Proteomes" id="UP001501721"/>
    </source>
</evidence>
<proteinExistence type="predicted"/>
<dbReference type="SUPFAM" id="SSF56349">
    <property type="entry name" value="DNA breaking-rejoining enzymes"/>
    <property type="match status" value="1"/>
</dbReference>
<evidence type="ECO:0000256" key="1">
    <source>
        <dbReference type="ARBA" id="ARBA00023172"/>
    </source>
</evidence>
<keyword evidence="1" id="KW-0233">DNA recombination</keyword>
<dbReference type="Proteomes" id="UP001501721">
    <property type="component" value="Unassembled WGS sequence"/>
</dbReference>
<evidence type="ECO:0000313" key="2">
    <source>
        <dbReference type="EMBL" id="GAA2474972.1"/>
    </source>
</evidence>
<dbReference type="Gene3D" id="1.10.443.10">
    <property type="entry name" value="Intergrase catalytic core"/>
    <property type="match status" value="1"/>
</dbReference>
<dbReference type="InterPro" id="IPR011010">
    <property type="entry name" value="DNA_brk_join_enz"/>
</dbReference>
<dbReference type="InterPro" id="IPR013762">
    <property type="entry name" value="Integrase-like_cat_sf"/>
</dbReference>